<feature type="transmembrane region" description="Helical" evidence="6">
    <location>
        <begin position="367"/>
        <end position="387"/>
    </location>
</feature>
<keyword evidence="3 6" id="KW-0812">Transmembrane</keyword>
<keyword evidence="8" id="KW-1185">Reference proteome</keyword>
<feature type="transmembrane region" description="Helical" evidence="6">
    <location>
        <begin position="220"/>
        <end position="244"/>
    </location>
</feature>
<organism evidence="7 8">
    <name type="scientific">Actinokineospora globicatena</name>
    <dbReference type="NCBI Taxonomy" id="103729"/>
    <lineage>
        <taxon>Bacteria</taxon>
        <taxon>Bacillati</taxon>
        <taxon>Actinomycetota</taxon>
        <taxon>Actinomycetes</taxon>
        <taxon>Pseudonocardiales</taxon>
        <taxon>Pseudonocardiaceae</taxon>
        <taxon>Actinokineospora</taxon>
    </lineage>
</organism>
<reference evidence="7" key="1">
    <citation type="submission" date="2023-02" db="EMBL/GenBank/DDBJ databases">
        <title>Actinokineospora globicatena NBRC 15670.</title>
        <authorList>
            <person name="Ichikawa N."/>
            <person name="Sato H."/>
            <person name="Tonouchi N."/>
        </authorList>
    </citation>
    <scope>NUCLEOTIDE SEQUENCE</scope>
    <source>
        <strain evidence="7">NBRC 15670</strain>
    </source>
</reference>
<name>A0A9W6VAD4_9PSEU</name>
<proteinExistence type="predicted"/>
<comment type="caution">
    <text evidence="7">The sequence shown here is derived from an EMBL/GenBank/DDBJ whole genome shotgun (WGS) entry which is preliminary data.</text>
</comment>
<keyword evidence="5 6" id="KW-0472">Membrane</keyword>
<evidence type="ECO:0000313" key="7">
    <source>
        <dbReference type="EMBL" id="GLW91971.1"/>
    </source>
</evidence>
<evidence type="ECO:0000256" key="1">
    <source>
        <dbReference type="ARBA" id="ARBA00004651"/>
    </source>
</evidence>
<feature type="transmembrane region" description="Helical" evidence="6">
    <location>
        <begin position="21"/>
        <end position="40"/>
    </location>
</feature>
<keyword evidence="4 6" id="KW-1133">Transmembrane helix</keyword>
<dbReference type="PANTHER" id="PTHR30250">
    <property type="entry name" value="PST FAMILY PREDICTED COLANIC ACID TRANSPORTER"/>
    <property type="match status" value="1"/>
</dbReference>
<feature type="transmembrane region" description="Helical" evidence="6">
    <location>
        <begin position="151"/>
        <end position="172"/>
    </location>
</feature>
<evidence type="ECO:0008006" key="9">
    <source>
        <dbReference type="Google" id="ProtNLM"/>
    </source>
</evidence>
<feature type="transmembrane region" description="Helical" evidence="6">
    <location>
        <begin position="120"/>
        <end position="139"/>
    </location>
</feature>
<protein>
    <recommendedName>
        <fullName evidence="9">Membrane protein involved in the export of O-antigen and teichoic acid</fullName>
    </recommendedName>
</protein>
<dbReference type="EMBL" id="BSSD01000004">
    <property type="protein sequence ID" value="GLW91971.1"/>
    <property type="molecule type" value="Genomic_DNA"/>
</dbReference>
<sequence>MSSSTPEATRGVGGSVGRISIAIIAGSILSYGVVILTGRLFTPADYAVFMTFWGLLFGLGSALSPLEQELSRQSAVARQRGGKLAADGLTTLYVGLGVAAVAAAVPLLPWVNERLFGEHYGLAVVVFAAGLGFAAQFAVRGVLVGNNEVNAYSLLLLVEAGSRPLIMVGLVLAALDGLITLAVAVAVGSFAWLVVLRPARATLDPTVPGDPAPTILRRMLLLFTSSALTASVITGYPAMVGILAPGGDQDRLGGLYAALAVSRVPLVLFSALQALAIPLVVRLSATAEGVRRLRKLLVLGTLGTVVLALLGALIGWLAGPWVVDLLFGDRYEVPGWAVAGLVWSAVLVAIVQLLAAVLVARVRPGEVLGLWAVVATASAVALLVWPGDTVLKAVVGLVVGPTLGLLVAVVLVLKTEPRDIPVMPDGGTETVPR</sequence>
<dbReference type="GO" id="GO:0005886">
    <property type="term" value="C:plasma membrane"/>
    <property type="evidence" value="ECO:0007669"/>
    <property type="project" value="UniProtKB-SubCell"/>
</dbReference>
<feature type="transmembrane region" description="Helical" evidence="6">
    <location>
        <begin position="338"/>
        <end position="360"/>
    </location>
</feature>
<dbReference type="RefSeq" id="WP_285610712.1">
    <property type="nucleotide sequence ID" value="NZ_BSSD01000004.1"/>
</dbReference>
<dbReference type="PANTHER" id="PTHR30250:SF11">
    <property type="entry name" value="O-ANTIGEN TRANSPORTER-RELATED"/>
    <property type="match status" value="1"/>
</dbReference>
<feature type="transmembrane region" description="Helical" evidence="6">
    <location>
        <begin position="264"/>
        <end position="284"/>
    </location>
</feature>
<accession>A0A9W6VAD4</accession>
<feature type="transmembrane region" description="Helical" evidence="6">
    <location>
        <begin position="84"/>
        <end position="108"/>
    </location>
</feature>
<feature type="transmembrane region" description="Helical" evidence="6">
    <location>
        <begin position="393"/>
        <end position="413"/>
    </location>
</feature>
<dbReference type="InterPro" id="IPR050833">
    <property type="entry name" value="Poly_Biosynth_Transport"/>
</dbReference>
<comment type="subcellular location">
    <subcellularLocation>
        <location evidence="1">Cell membrane</location>
        <topology evidence="1">Multi-pass membrane protein</topology>
    </subcellularLocation>
</comment>
<evidence type="ECO:0000313" key="8">
    <source>
        <dbReference type="Proteomes" id="UP001165042"/>
    </source>
</evidence>
<evidence type="ECO:0000256" key="5">
    <source>
        <dbReference type="ARBA" id="ARBA00023136"/>
    </source>
</evidence>
<keyword evidence="2" id="KW-1003">Cell membrane</keyword>
<feature type="transmembrane region" description="Helical" evidence="6">
    <location>
        <begin position="46"/>
        <end position="63"/>
    </location>
</feature>
<dbReference type="Proteomes" id="UP001165042">
    <property type="component" value="Unassembled WGS sequence"/>
</dbReference>
<dbReference type="AlphaFoldDB" id="A0A9W6VAD4"/>
<evidence type="ECO:0000256" key="4">
    <source>
        <dbReference type="ARBA" id="ARBA00022989"/>
    </source>
</evidence>
<gene>
    <name evidence="7" type="ORF">Aglo03_27870</name>
</gene>
<evidence type="ECO:0000256" key="2">
    <source>
        <dbReference type="ARBA" id="ARBA00022475"/>
    </source>
</evidence>
<feature type="transmembrane region" description="Helical" evidence="6">
    <location>
        <begin position="178"/>
        <end position="199"/>
    </location>
</feature>
<evidence type="ECO:0000256" key="3">
    <source>
        <dbReference type="ARBA" id="ARBA00022692"/>
    </source>
</evidence>
<feature type="transmembrane region" description="Helical" evidence="6">
    <location>
        <begin position="296"/>
        <end position="318"/>
    </location>
</feature>
<evidence type="ECO:0000256" key="6">
    <source>
        <dbReference type="SAM" id="Phobius"/>
    </source>
</evidence>